<organism evidence="5 6">
    <name type="scientific">Paenibacillus lutimineralis</name>
    <dbReference type="NCBI Taxonomy" id="2707005"/>
    <lineage>
        <taxon>Bacteria</taxon>
        <taxon>Bacillati</taxon>
        <taxon>Bacillota</taxon>
        <taxon>Bacilli</taxon>
        <taxon>Bacillales</taxon>
        <taxon>Paenibacillaceae</taxon>
        <taxon>Paenibacillus</taxon>
    </lineage>
</organism>
<dbReference type="Gene3D" id="1.10.260.40">
    <property type="entry name" value="lambda repressor-like DNA-binding domains"/>
    <property type="match status" value="1"/>
</dbReference>
<dbReference type="Pfam" id="PF01381">
    <property type="entry name" value="HTH_3"/>
    <property type="match status" value="1"/>
</dbReference>
<dbReference type="Proteomes" id="UP000270678">
    <property type="component" value="Chromosome"/>
</dbReference>
<dbReference type="PROSITE" id="PS50943">
    <property type="entry name" value="HTH_CROC1"/>
    <property type="match status" value="1"/>
</dbReference>
<gene>
    <name evidence="5" type="ORF">EI981_10940</name>
</gene>
<dbReference type="CDD" id="cd02209">
    <property type="entry name" value="cupin_XRE_C"/>
    <property type="match status" value="1"/>
</dbReference>
<keyword evidence="3" id="KW-0804">Transcription</keyword>
<dbReference type="InterPro" id="IPR014710">
    <property type="entry name" value="RmlC-like_jellyroll"/>
</dbReference>
<dbReference type="SUPFAM" id="SSF51182">
    <property type="entry name" value="RmlC-like cupins"/>
    <property type="match status" value="1"/>
</dbReference>
<dbReference type="EMBL" id="CP034346">
    <property type="protein sequence ID" value="AZS14925.1"/>
    <property type="molecule type" value="Genomic_DNA"/>
</dbReference>
<accession>A0A3S9UX60</accession>
<sequence>MEEIHLALAKNLKAIREKEKLSLEKLSQLSGVSKTMIGQIERGESSPTLATIWKIANGLKVSFTSLIYSPQPDATVVRSNEIQVLCEDEGRYRISPCFHFQEDKRFEIYSIEIDPKGIVNSDSHREGTEEFITVFDGEVTIRLGEAEYTINKGDSLRFKADRPHTYYNPSNTLTRLSMTIYYPVN</sequence>
<dbReference type="GO" id="GO:0005829">
    <property type="term" value="C:cytosol"/>
    <property type="evidence" value="ECO:0007669"/>
    <property type="project" value="TreeGrafter"/>
</dbReference>
<dbReference type="InterPro" id="IPR013096">
    <property type="entry name" value="Cupin_2"/>
</dbReference>
<keyword evidence="6" id="KW-1185">Reference proteome</keyword>
<dbReference type="InterPro" id="IPR011051">
    <property type="entry name" value="RmlC_Cupin_sf"/>
</dbReference>
<evidence type="ECO:0000256" key="2">
    <source>
        <dbReference type="ARBA" id="ARBA00023125"/>
    </source>
</evidence>
<dbReference type="KEGG" id="plut:EI981_10940"/>
<keyword evidence="2" id="KW-0238">DNA-binding</keyword>
<dbReference type="Pfam" id="PF07883">
    <property type="entry name" value="Cupin_2"/>
    <property type="match status" value="1"/>
</dbReference>
<dbReference type="CDD" id="cd00093">
    <property type="entry name" value="HTH_XRE"/>
    <property type="match status" value="1"/>
</dbReference>
<dbReference type="RefSeq" id="WP_126998040.1">
    <property type="nucleotide sequence ID" value="NZ_CP034346.1"/>
</dbReference>
<dbReference type="SUPFAM" id="SSF47413">
    <property type="entry name" value="lambda repressor-like DNA-binding domains"/>
    <property type="match status" value="1"/>
</dbReference>
<keyword evidence="1" id="KW-0805">Transcription regulation</keyword>
<dbReference type="InterPro" id="IPR050807">
    <property type="entry name" value="TransReg_Diox_bact_type"/>
</dbReference>
<feature type="domain" description="HTH cro/C1-type" evidence="4">
    <location>
        <begin position="12"/>
        <end position="66"/>
    </location>
</feature>
<name>A0A3S9UX60_9BACL</name>
<dbReference type="AlphaFoldDB" id="A0A3S9UX60"/>
<dbReference type="OrthoDB" id="9781521at2"/>
<dbReference type="GO" id="GO:0003677">
    <property type="term" value="F:DNA binding"/>
    <property type="evidence" value="ECO:0007669"/>
    <property type="project" value="UniProtKB-KW"/>
</dbReference>
<evidence type="ECO:0000256" key="1">
    <source>
        <dbReference type="ARBA" id="ARBA00023015"/>
    </source>
</evidence>
<dbReference type="SMART" id="SM00530">
    <property type="entry name" value="HTH_XRE"/>
    <property type="match status" value="1"/>
</dbReference>
<reference evidence="6" key="1">
    <citation type="submission" date="2018-12" db="EMBL/GenBank/DDBJ databases">
        <title>Complete genome sequence of Paenibacillus sp. MBLB1234.</title>
        <authorList>
            <person name="Nam Y.-D."/>
            <person name="Kang J."/>
            <person name="Chung W.-H."/>
            <person name="Park Y.S."/>
        </authorList>
    </citation>
    <scope>NUCLEOTIDE SEQUENCE [LARGE SCALE GENOMIC DNA]</scope>
    <source>
        <strain evidence="6">MBLB1234</strain>
    </source>
</reference>
<evidence type="ECO:0000313" key="6">
    <source>
        <dbReference type="Proteomes" id="UP000270678"/>
    </source>
</evidence>
<evidence type="ECO:0000256" key="3">
    <source>
        <dbReference type="ARBA" id="ARBA00023163"/>
    </source>
</evidence>
<proteinExistence type="predicted"/>
<evidence type="ECO:0000313" key="5">
    <source>
        <dbReference type="EMBL" id="AZS14925.1"/>
    </source>
</evidence>
<dbReference type="Gene3D" id="2.60.120.10">
    <property type="entry name" value="Jelly Rolls"/>
    <property type="match status" value="1"/>
</dbReference>
<dbReference type="PANTHER" id="PTHR46797:SF23">
    <property type="entry name" value="HTH-TYPE TRANSCRIPTIONAL REGULATOR SUTR"/>
    <property type="match status" value="1"/>
</dbReference>
<evidence type="ECO:0000259" key="4">
    <source>
        <dbReference type="PROSITE" id="PS50943"/>
    </source>
</evidence>
<dbReference type="InterPro" id="IPR010982">
    <property type="entry name" value="Lambda_DNA-bd_dom_sf"/>
</dbReference>
<protein>
    <submittedName>
        <fullName evidence="5">XRE family transcriptional regulator</fullName>
    </submittedName>
</protein>
<dbReference type="InterPro" id="IPR001387">
    <property type="entry name" value="Cro/C1-type_HTH"/>
</dbReference>
<dbReference type="PANTHER" id="PTHR46797">
    <property type="entry name" value="HTH-TYPE TRANSCRIPTIONAL REGULATOR"/>
    <property type="match status" value="1"/>
</dbReference>
<dbReference type="GO" id="GO:0003700">
    <property type="term" value="F:DNA-binding transcription factor activity"/>
    <property type="evidence" value="ECO:0007669"/>
    <property type="project" value="TreeGrafter"/>
</dbReference>